<protein>
    <submittedName>
        <fullName evidence="2">Nuclear protein set</fullName>
    </submittedName>
</protein>
<dbReference type="SUPFAM" id="SSF82199">
    <property type="entry name" value="SET domain"/>
    <property type="match status" value="1"/>
</dbReference>
<dbReference type="EMBL" id="AZIL01000201">
    <property type="protein sequence ID" value="EWM28991.1"/>
    <property type="molecule type" value="Genomic_DNA"/>
</dbReference>
<accession>W7U883</accession>
<dbReference type="Pfam" id="PF00856">
    <property type="entry name" value="SET"/>
    <property type="match status" value="1"/>
</dbReference>
<evidence type="ECO:0000313" key="3">
    <source>
        <dbReference type="Proteomes" id="UP000019335"/>
    </source>
</evidence>
<feature type="domain" description="SET" evidence="1">
    <location>
        <begin position="4"/>
        <end position="122"/>
    </location>
</feature>
<sequence length="137" mass="15808">MLVDKVEVRYHNLYGFECRGIFAKETIKAGEMIWTYKEGTEILRTYHKHQIDALPPSPAKVNLVTYSYMLDDDLYGSTPNPEEDPSYFFNHSCAPNCWYSGDNLIVAMRDIRKDEHIVYDYAMTETEASLHAGLVCL</sequence>
<dbReference type="InterPro" id="IPR001214">
    <property type="entry name" value="SET_dom"/>
</dbReference>
<dbReference type="Proteomes" id="UP000019335">
    <property type="component" value="Chromosome 3"/>
</dbReference>
<dbReference type="AlphaFoldDB" id="W7U883"/>
<comment type="caution">
    <text evidence="2">The sequence shown here is derived from an EMBL/GenBank/DDBJ whole genome shotgun (WGS) entry which is preliminary data.</text>
</comment>
<evidence type="ECO:0000313" key="2">
    <source>
        <dbReference type="EMBL" id="EWM28991.1"/>
    </source>
</evidence>
<keyword evidence="3" id="KW-1185">Reference proteome</keyword>
<gene>
    <name evidence="2" type="ORF">Naga_100817g1</name>
</gene>
<organism evidence="2 3">
    <name type="scientific">Nannochloropsis gaditana</name>
    <dbReference type="NCBI Taxonomy" id="72520"/>
    <lineage>
        <taxon>Eukaryota</taxon>
        <taxon>Sar</taxon>
        <taxon>Stramenopiles</taxon>
        <taxon>Ochrophyta</taxon>
        <taxon>Eustigmatophyceae</taxon>
        <taxon>Eustigmatales</taxon>
        <taxon>Monodopsidaceae</taxon>
        <taxon>Nannochloropsis</taxon>
    </lineage>
</organism>
<dbReference type="OrthoDB" id="57563at2759"/>
<proteinExistence type="predicted"/>
<dbReference type="PROSITE" id="PS50280">
    <property type="entry name" value="SET"/>
    <property type="match status" value="1"/>
</dbReference>
<reference evidence="2 3" key="1">
    <citation type="journal article" date="2014" name="Mol. Plant">
        <title>Chromosome Scale Genome Assembly and Transcriptome Profiling of Nannochloropsis gaditana in Nitrogen Depletion.</title>
        <authorList>
            <person name="Corteggiani Carpinelli E."/>
            <person name="Telatin A."/>
            <person name="Vitulo N."/>
            <person name="Forcato C."/>
            <person name="D'Angelo M."/>
            <person name="Schiavon R."/>
            <person name="Vezzi A."/>
            <person name="Giacometti G.M."/>
            <person name="Morosinotto T."/>
            <person name="Valle G."/>
        </authorList>
    </citation>
    <scope>NUCLEOTIDE SEQUENCE [LARGE SCALE GENOMIC DNA]</scope>
    <source>
        <strain evidence="2 3">B-31</strain>
    </source>
</reference>
<dbReference type="Gene3D" id="2.170.270.10">
    <property type="entry name" value="SET domain"/>
    <property type="match status" value="1"/>
</dbReference>
<name>W7U883_9STRA</name>
<evidence type="ECO:0000259" key="1">
    <source>
        <dbReference type="PROSITE" id="PS50280"/>
    </source>
</evidence>
<dbReference type="InterPro" id="IPR046341">
    <property type="entry name" value="SET_dom_sf"/>
</dbReference>